<comment type="caution">
    <text evidence="2">The sequence shown here is derived from an EMBL/GenBank/DDBJ whole genome shotgun (WGS) entry which is preliminary data.</text>
</comment>
<dbReference type="Proteomes" id="UP001224661">
    <property type="component" value="Unassembled WGS sequence"/>
</dbReference>
<evidence type="ECO:0000313" key="2">
    <source>
        <dbReference type="EMBL" id="MDI3388248.1"/>
    </source>
</evidence>
<feature type="compositionally biased region" description="Basic residues" evidence="1">
    <location>
        <begin position="32"/>
        <end position="59"/>
    </location>
</feature>
<dbReference type="RefSeq" id="WP_282514701.1">
    <property type="nucleotide sequence ID" value="NZ_JASCIR010000015.1"/>
</dbReference>
<evidence type="ECO:0000256" key="1">
    <source>
        <dbReference type="SAM" id="MobiDB-lite"/>
    </source>
</evidence>
<evidence type="ECO:0000313" key="3">
    <source>
        <dbReference type="Proteomes" id="UP001224661"/>
    </source>
</evidence>
<reference evidence="2 3" key="1">
    <citation type="submission" date="2023-05" db="EMBL/GenBank/DDBJ databases">
        <title>Draft genome sequence of Streptomyces sp. B-S-A8 isolated from a cave soil in Thailand.</title>
        <authorList>
            <person name="Chamroensaksri N."/>
            <person name="Muangham S."/>
        </authorList>
    </citation>
    <scope>NUCLEOTIDE SEQUENCE [LARGE SCALE GENOMIC DNA]</scope>
    <source>
        <strain evidence="2 3">B-S-A8</strain>
    </source>
</reference>
<name>A0ABT6RUX8_9ACTN</name>
<protein>
    <submittedName>
        <fullName evidence="2">Uncharacterized protein</fullName>
    </submittedName>
</protein>
<dbReference type="EMBL" id="JASCIR010000015">
    <property type="protein sequence ID" value="MDI3388248.1"/>
    <property type="molecule type" value="Genomic_DNA"/>
</dbReference>
<gene>
    <name evidence="2" type="ORF">QIS99_18855</name>
</gene>
<feature type="region of interest" description="Disordered" evidence="1">
    <location>
        <begin position="1"/>
        <end position="59"/>
    </location>
</feature>
<organism evidence="2 3">
    <name type="scientific">Streptomyces solicavernae</name>
    <dbReference type="NCBI Taxonomy" id="3043614"/>
    <lineage>
        <taxon>Bacteria</taxon>
        <taxon>Bacillati</taxon>
        <taxon>Actinomycetota</taxon>
        <taxon>Actinomycetes</taxon>
        <taxon>Kitasatosporales</taxon>
        <taxon>Streptomycetaceae</taxon>
        <taxon>Streptomyces</taxon>
    </lineage>
</organism>
<keyword evidence="3" id="KW-1185">Reference proteome</keyword>
<accession>A0ABT6RUX8</accession>
<proteinExistence type="predicted"/>
<sequence length="59" mass="6503">MPEPPHVGKNAAEATAKLIPLQRRAEEEKAARKLAKAAKKSKANRRGKGKNSKREKAKK</sequence>